<gene>
    <name evidence="13" type="primary">UBP12_2</name>
    <name evidence="13" type="ORF">EC973_005064</name>
</gene>
<evidence type="ECO:0000256" key="7">
    <source>
        <dbReference type="ARBA" id="ARBA00022807"/>
    </source>
</evidence>
<feature type="region of interest" description="Disordered" evidence="8">
    <location>
        <begin position="1992"/>
        <end position="2033"/>
    </location>
</feature>
<dbReference type="InterPro" id="IPR015915">
    <property type="entry name" value="Kelch-typ_b-propeller"/>
</dbReference>
<keyword evidence="14" id="KW-1185">Reference proteome</keyword>
<feature type="region of interest" description="Disordered" evidence="8">
    <location>
        <begin position="534"/>
        <end position="554"/>
    </location>
</feature>
<feature type="compositionally biased region" description="Low complexity" evidence="8">
    <location>
        <begin position="711"/>
        <end position="732"/>
    </location>
</feature>
<evidence type="ECO:0000313" key="14">
    <source>
        <dbReference type="Proteomes" id="UP000605846"/>
    </source>
</evidence>
<feature type="chain" id="PRO_5034520166" description="ubiquitinyl hydrolase 1" evidence="9">
    <location>
        <begin position="25"/>
        <end position="2356"/>
    </location>
</feature>
<dbReference type="SUPFAM" id="SSF143791">
    <property type="entry name" value="DUSP-like"/>
    <property type="match status" value="1"/>
</dbReference>
<dbReference type="EMBL" id="JABAYA010000029">
    <property type="protein sequence ID" value="KAF7729033.1"/>
    <property type="molecule type" value="Genomic_DNA"/>
</dbReference>
<feature type="compositionally biased region" description="Polar residues" evidence="8">
    <location>
        <begin position="1503"/>
        <end position="1515"/>
    </location>
</feature>
<comment type="similarity">
    <text evidence="2">Belongs to the peptidase C19 family.</text>
</comment>
<keyword evidence="4" id="KW-0645">Protease</keyword>
<evidence type="ECO:0000256" key="9">
    <source>
        <dbReference type="SAM" id="SignalP"/>
    </source>
</evidence>
<feature type="region of interest" description="Disordered" evidence="8">
    <location>
        <begin position="2300"/>
        <end position="2356"/>
    </location>
</feature>
<proteinExistence type="inferred from homology"/>
<dbReference type="CDD" id="cd02674">
    <property type="entry name" value="Peptidase_C19R"/>
    <property type="match status" value="1"/>
</dbReference>
<evidence type="ECO:0000256" key="3">
    <source>
        <dbReference type="ARBA" id="ARBA00012759"/>
    </source>
</evidence>
<feature type="region of interest" description="Disordered" evidence="8">
    <location>
        <begin position="1495"/>
        <end position="1521"/>
    </location>
</feature>
<accession>A0A8H7BX21</accession>
<dbReference type="InterPro" id="IPR050185">
    <property type="entry name" value="Ub_carboxyl-term_hydrolase"/>
</dbReference>
<dbReference type="Gene3D" id="2.120.10.80">
    <property type="entry name" value="Kelch-type beta propeller"/>
    <property type="match status" value="2"/>
</dbReference>
<dbReference type="PANTHER" id="PTHR21646:SF24">
    <property type="entry name" value="UBIQUITIN CARBOXYL-TERMINAL HYDROLASE"/>
    <property type="match status" value="1"/>
</dbReference>
<dbReference type="SUPFAM" id="SSF117281">
    <property type="entry name" value="Kelch motif"/>
    <property type="match status" value="2"/>
</dbReference>
<feature type="domain" description="USP" evidence="11">
    <location>
        <begin position="1532"/>
        <end position="2295"/>
    </location>
</feature>
<dbReference type="PANTHER" id="PTHR21646">
    <property type="entry name" value="UBIQUITIN CARBOXYL-TERMINAL HYDROLASE"/>
    <property type="match status" value="1"/>
</dbReference>
<dbReference type="InterPro" id="IPR038765">
    <property type="entry name" value="Papain-like_cys_pep_sf"/>
</dbReference>
<evidence type="ECO:0000259" key="11">
    <source>
        <dbReference type="PROSITE" id="PS50235"/>
    </source>
</evidence>
<dbReference type="GO" id="GO:0016579">
    <property type="term" value="P:protein deubiquitination"/>
    <property type="evidence" value="ECO:0007669"/>
    <property type="project" value="InterPro"/>
</dbReference>
<keyword evidence="5" id="KW-0833">Ubl conjugation pathway</keyword>
<feature type="compositionally biased region" description="Low complexity" evidence="8">
    <location>
        <begin position="1169"/>
        <end position="1180"/>
    </location>
</feature>
<dbReference type="InterPro" id="IPR000719">
    <property type="entry name" value="Prot_kinase_dom"/>
</dbReference>
<protein>
    <recommendedName>
        <fullName evidence="3">ubiquitinyl hydrolase 1</fullName>
        <ecNumber evidence="3">3.4.19.12</ecNumber>
    </recommendedName>
</protein>
<evidence type="ECO:0000256" key="8">
    <source>
        <dbReference type="SAM" id="MobiDB-lite"/>
    </source>
</evidence>
<dbReference type="InterPro" id="IPR001394">
    <property type="entry name" value="Peptidase_C19_UCH"/>
</dbReference>
<feature type="compositionally biased region" description="Polar residues" evidence="8">
    <location>
        <begin position="2000"/>
        <end position="2012"/>
    </location>
</feature>
<dbReference type="PROSITE" id="PS00972">
    <property type="entry name" value="USP_1"/>
    <property type="match status" value="1"/>
</dbReference>
<sequence>MFLCSFFAIGSLIATLSFVPYTRAQSPSNSLPYNPSLGPVQTQVPWRAGHAAAFISPYVIVYGGVDNPAASENGPLHGSIGLWAWDSRNGSWYHPNVQVQAQNQMFPQVLFSATPLPSGGQMLAVVGNTTQGGTAGMLQKLDTNSWSWGFPTAGLEPPARSNGFTLTLVNNTVYSYGGMNLDNNGYPIPNAVLNTLSLMDANAFTWTSGSNGVGVTDHATCYVPACNCLISFGGTPTGSASDATNNLYIYDLGKKTWNLQVTAGSVNGAAPGARRLHTANCLQDKMIIYGGGITQAYDTDVWILDVSKYPALTWNRANMVNITQRPNPRMGHTASMDPVTKKIYIFGGWGVGSTNDSNMYVIDTNHWSWTRVAITGYPPSEIPSSTTSPTPSQTPSSQGDSPLDTKPIIIGSVVGGVALIAGIAACIAFFLWRRKKNGKKGDAENEKMNDMHKIAPKPPFWDDGQYIEDIGSYSLSNNRSSDATLMNSYSHKRVSKAWTGASSYRDSSRPSEIGDTDRVVSGVLEMVPPQSIVLDDLGTSSHGTRTPHDSPRTSQQLLLSHEIRGYGQVPNEIVQQKPNEFSRPAARLSAQSNSSVPVDHFSPTSPTSAESVVSGGAPLSSSMEVLRSIKTAGSSMLSRPRTVDVTHAVSPKYEEEDKWTTTDSFSLKNDSITPIRYMPTVSTRLSTTTSTSGATWNKAGSKNSVTFTHHQYPSSNVSSVPVAQPVQPTASQTQYQPPLSNGLAMSRAVQRQTNSANIYNSASPLEMLATLGHLNGISRSGESEVSDNSRGNGTDSSDDPASGGDAPLLTNKSDQRRSLEDSFAAVAPLTSILPNRYTVYSSQRPIIGPTNSIVFVQKSEGDTTVDAVIKLFGRREAWERECRTLIKLKSNRVVELLEVLTIRDDVLAHSSESAESARKEEEEYPGIKYVIVMERLEETLASMIRRARKEKVSWTREEKRAIVRDITTCLSWCHAKDIAFCDLKPSNIMRHKSNSWRLIDFEGSRTIGEECVGVITPRYCPPEVARATTYGLEGANGVVATASVDMWALGCVIYELETNRPLFAGSIKDETILHFVSHPSPSTPILNTGLRWNERKELEIPQFERQIPDAETRQLIQMLLSRDPAKRGSAASLLVIEKRRNGGSESPTKRKRLDPMDDERLIATPPPSASSSSECKAPSPLADSVTAESSPINQTEDEMDEELENAVAMWSDSTTEKNDNNTSTVQDLPPNEQQRQIEQWMNKSMVEGDVWYILSNQWFSAWKEYCYSSKDPAYNKHPGPIDNENLLKDGELSTDLEVDHDFVLVPEEAWAHLSKWYGVLPSSTIERKVVTVGEHIKETTVELFPPHITFHLITASDQTSSIDQSPSVILSRTSTVASLKASARKALELSPDAECQYWLLNEPPNPDHAPSISLRHLNDAEKLDLSDNVQTITSIAMPYIDIAVEVKDAETGQYPSNDLSSQEITRAASDSSSESTSSNVFVNGFNNLTTSSASPPYSSESTFASSHINTSSSTGFGPWMSKSTKPNKKGVCGLSNLGNTCFMNSALQCLSNTPQLSEWFLAGRYKDELNRDNPLGMKGEVAEAYGELIEKLWSGSSSSTAPRDFKYTIGRFNPTFTGYQQHDSQELLAFLLDGLHEDLNRILKKPYIELPDFDDMSDEEIAQRSWEYHKARNDSVIVDLFQGQFKSRLVCNECSKVSVTFDPFMYLSLPLPIKKKSKTEVVYVPYDPSQKPMRMVVTLDKDASIKHLRNEVAKMTDVKDPDTLLVTEIFNHKIYKIFALYEPVASIGHSDIIFIYQLPGKIDTDARPNRYGVGRRRDPREEQEEEDEDKIIVFPVYCAVATEPSDNYDRRSLHQFGGPMILGIKKAEATNAEAIYSLIVQHIERFADFKLFEEIRDSVQAMDEDSTEQSGNGEAMELDSVQQKPIHTAAAVTAAGGRRMAPMSNLFSMKVFSEHRLYGRTADDLFPTGMSSWNPSTLVDLKERIEDEAKERKKFEEYENSTMMKDSGNTSEAELDMSKERESERASPAESTDDEIVEDVALTYPKESAISTVLVPPPSAFVKPTSRAEPPRVPPPKTAIRQGEGILIEWRTKKAQQIFGVASSTSYREDDTNVNTTAWTDFEECGDPNAELDKGEANKQVTLSDCLDEFTKEEQLSEEDLWYCPRCKKHQRASKKFDLWRLPEIMVVHLKRFSHTRTWRDKIDALIDFPMASLDMTDRVLSIENRADLASEDRLIYDLYAVDNHYGGMGGGHYTAYAQNCDDAEWYNFDDSHVSKVAASEVKTSAAYLLFYKRRRSKETKEEPVELIEPTEAMAESEPSEPSEPNESIEPVEQDEAVEKVESVEQPEEQNMENAK</sequence>
<comment type="caution">
    <text evidence="13">The sequence shown here is derived from an EMBL/GenBank/DDBJ whole genome shotgun (WGS) entry which is preliminary data.</text>
</comment>
<dbReference type="GO" id="GO:0004672">
    <property type="term" value="F:protein kinase activity"/>
    <property type="evidence" value="ECO:0007669"/>
    <property type="project" value="InterPro"/>
</dbReference>
<dbReference type="PROSITE" id="PS51283">
    <property type="entry name" value="DUSP"/>
    <property type="match status" value="1"/>
</dbReference>
<dbReference type="Proteomes" id="UP000605846">
    <property type="component" value="Unassembled WGS sequence"/>
</dbReference>
<keyword evidence="6" id="KW-0378">Hydrolase</keyword>
<dbReference type="InterPro" id="IPR011009">
    <property type="entry name" value="Kinase-like_dom_sf"/>
</dbReference>
<evidence type="ECO:0000256" key="4">
    <source>
        <dbReference type="ARBA" id="ARBA00022670"/>
    </source>
</evidence>
<dbReference type="SUPFAM" id="SSF56112">
    <property type="entry name" value="Protein kinase-like (PK-like)"/>
    <property type="match status" value="1"/>
</dbReference>
<dbReference type="SUPFAM" id="SSF54001">
    <property type="entry name" value="Cysteine proteinases"/>
    <property type="match status" value="1"/>
</dbReference>
<keyword evidence="7" id="KW-0788">Thiol protease</keyword>
<dbReference type="SMART" id="SM00220">
    <property type="entry name" value="S_TKc"/>
    <property type="match status" value="1"/>
</dbReference>
<feature type="signal peptide" evidence="9">
    <location>
        <begin position="1"/>
        <end position="24"/>
    </location>
</feature>
<dbReference type="PROSITE" id="PS50235">
    <property type="entry name" value="USP_3"/>
    <property type="match status" value="1"/>
</dbReference>
<dbReference type="Pfam" id="PF00443">
    <property type="entry name" value="UCH"/>
    <property type="match status" value="1"/>
</dbReference>
<evidence type="ECO:0000256" key="6">
    <source>
        <dbReference type="ARBA" id="ARBA00022801"/>
    </source>
</evidence>
<feature type="domain" description="DUSP" evidence="12">
    <location>
        <begin position="1229"/>
        <end position="1330"/>
    </location>
</feature>
<dbReference type="Pfam" id="PF24681">
    <property type="entry name" value="Kelch_KLHDC2_KLHL20_DRC7"/>
    <property type="match status" value="1"/>
</dbReference>
<keyword evidence="9" id="KW-0732">Signal</keyword>
<feature type="domain" description="Protein kinase" evidence="10">
    <location>
        <begin position="840"/>
        <end position="1140"/>
    </location>
</feature>
<feature type="compositionally biased region" description="Polar residues" evidence="8">
    <location>
        <begin position="1453"/>
        <end position="1464"/>
    </location>
</feature>
<reference evidence="13" key="1">
    <citation type="submission" date="2020-01" db="EMBL/GenBank/DDBJ databases">
        <title>Genome Sequencing of Three Apophysomyces-Like Fungal Strains Confirms a Novel Fungal Genus in the Mucoromycota with divergent Burkholderia-like Endosymbiotic Bacteria.</title>
        <authorList>
            <person name="Stajich J.E."/>
            <person name="Macias A.M."/>
            <person name="Carter-House D."/>
            <person name="Lovett B."/>
            <person name="Kasson L.R."/>
            <person name="Berry K."/>
            <person name="Grigoriev I."/>
            <person name="Chang Y."/>
            <person name="Spatafora J."/>
            <person name="Kasson M.T."/>
        </authorList>
    </citation>
    <scope>NUCLEOTIDE SEQUENCE</scope>
    <source>
        <strain evidence="13">NRRL A-21654</strain>
    </source>
</reference>
<feature type="compositionally biased region" description="Polar residues" evidence="8">
    <location>
        <begin position="1220"/>
        <end position="1232"/>
    </location>
</feature>
<feature type="compositionally biased region" description="Acidic residues" evidence="8">
    <location>
        <begin position="2345"/>
        <end position="2356"/>
    </location>
</feature>
<dbReference type="PROSITE" id="PS50011">
    <property type="entry name" value="PROTEIN_KINASE_DOM"/>
    <property type="match status" value="1"/>
</dbReference>
<dbReference type="Gene3D" id="1.10.510.10">
    <property type="entry name" value="Transferase(Phosphotransferase) domain 1"/>
    <property type="match status" value="1"/>
</dbReference>
<feature type="region of interest" description="Disordered" evidence="8">
    <location>
        <begin position="707"/>
        <end position="739"/>
    </location>
</feature>
<feature type="region of interest" description="Disordered" evidence="8">
    <location>
        <begin position="379"/>
        <end position="403"/>
    </location>
</feature>
<dbReference type="GO" id="GO:0005524">
    <property type="term" value="F:ATP binding"/>
    <property type="evidence" value="ECO:0007669"/>
    <property type="project" value="InterPro"/>
</dbReference>
<evidence type="ECO:0000313" key="13">
    <source>
        <dbReference type="EMBL" id="KAF7729033.1"/>
    </source>
</evidence>
<evidence type="ECO:0000259" key="12">
    <source>
        <dbReference type="PROSITE" id="PS51283"/>
    </source>
</evidence>
<evidence type="ECO:0000259" key="10">
    <source>
        <dbReference type="PROSITE" id="PS50011"/>
    </source>
</evidence>
<evidence type="ECO:0000256" key="1">
    <source>
        <dbReference type="ARBA" id="ARBA00000707"/>
    </source>
</evidence>
<feature type="region of interest" description="Disordered" evidence="8">
    <location>
        <begin position="1452"/>
        <end position="1477"/>
    </location>
</feature>
<dbReference type="EC" id="3.4.19.12" evidence="3"/>
<dbReference type="OrthoDB" id="45365at2759"/>
<dbReference type="Gene3D" id="3.90.70.10">
    <property type="entry name" value="Cysteine proteinases"/>
    <property type="match status" value="2"/>
</dbReference>
<feature type="compositionally biased region" description="Basic and acidic residues" evidence="8">
    <location>
        <begin position="2016"/>
        <end position="2027"/>
    </location>
</feature>
<comment type="catalytic activity">
    <reaction evidence="1">
        <text>Thiol-dependent hydrolysis of ester, thioester, amide, peptide and isopeptide bonds formed by the C-terminal Gly of ubiquitin (a 76-residue protein attached to proteins as an intracellular targeting signal).</text>
        <dbReference type="EC" id="3.4.19.12"/>
    </reaction>
</comment>
<evidence type="ECO:0000256" key="5">
    <source>
        <dbReference type="ARBA" id="ARBA00022786"/>
    </source>
</evidence>
<feature type="region of interest" description="Disordered" evidence="8">
    <location>
        <begin position="777"/>
        <end position="815"/>
    </location>
</feature>
<name>A0A8H7BX21_9FUNG</name>
<feature type="region of interest" description="Disordered" evidence="8">
    <location>
        <begin position="590"/>
        <end position="615"/>
    </location>
</feature>
<dbReference type="CDD" id="cd12087">
    <property type="entry name" value="TM_EGFR-like"/>
    <property type="match status" value="1"/>
</dbReference>
<feature type="region of interest" description="Disordered" evidence="8">
    <location>
        <begin position="1134"/>
        <end position="1203"/>
    </location>
</feature>
<dbReference type="InterPro" id="IPR035927">
    <property type="entry name" value="DUSP-like_sf"/>
</dbReference>
<dbReference type="PROSITE" id="PS00973">
    <property type="entry name" value="USP_2"/>
    <property type="match status" value="1"/>
</dbReference>
<dbReference type="SMART" id="SM00695">
    <property type="entry name" value="DUSP"/>
    <property type="match status" value="1"/>
</dbReference>
<feature type="region of interest" description="Disordered" evidence="8">
    <location>
        <begin position="1213"/>
        <end position="1232"/>
    </location>
</feature>
<organism evidence="13 14">
    <name type="scientific">Apophysomyces ossiformis</name>
    <dbReference type="NCBI Taxonomy" id="679940"/>
    <lineage>
        <taxon>Eukaryota</taxon>
        <taxon>Fungi</taxon>
        <taxon>Fungi incertae sedis</taxon>
        <taxon>Mucoromycota</taxon>
        <taxon>Mucoromycotina</taxon>
        <taxon>Mucoromycetes</taxon>
        <taxon>Mucorales</taxon>
        <taxon>Mucorineae</taxon>
        <taxon>Mucoraceae</taxon>
        <taxon>Apophysomyces</taxon>
    </lineage>
</organism>
<dbReference type="InterPro" id="IPR028889">
    <property type="entry name" value="USP"/>
</dbReference>
<dbReference type="InterPro" id="IPR018200">
    <property type="entry name" value="USP_CS"/>
</dbReference>
<dbReference type="Pfam" id="PF00069">
    <property type="entry name" value="Pkinase"/>
    <property type="match status" value="1"/>
</dbReference>
<dbReference type="Pfam" id="PF06337">
    <property type="entry name" value="DUSP"/>
    <property type="match status" value="1"/>
</dbReference>
<feature type="compositionally biased region" description="Polar residues" evidence="8">
    <location>
        <begin position="590"/>
        <end position="611"/>
    </location>
</feature>
<dbReference type="Gene3D" id="3.30.2230.10">
    <property type="entry name" value="DUSP-like"/>
    <property type="match status" value="1"/>
</dbReference>
<dbReference type="GO" id="GO:0006508">
    <property type="term" value="P:proteolysis"/>
    <property type="evidence" value="ECO:0007669"/>
    <property type="project" value="UniProtKB-KW"/>
</dbReference>
<dbReference type="GO" id="GO:0004843">
    <property type="term" value="F:cysteine-type deubiquitinase activity"/>
    <property type="evidence" value="ECO:0007669"/>
    <property type="project" value="UniProtKB-EC"/>
</dbReference>
<dbReference type="InterPro" id="IPR006615">
    <property type="entry name" value="Pept_C19_DUSP"/>
</dbReference>
<feature type="region of interest" description="Disordered" evidence="8">
    <location>
        <begin position="1807"/>
        <end position="1827"/>
    </location>
</feature>
<evidence type="ECO:0000256" key="2">
    <source>
        <dbReference type="ARBA" id="ARBA00009085"/>
    </source>
</evidence>